<gene>
    <name evidence="2" type="ORF">CEE36_02715</name>
</gene>
<keyword evidence="1" id="KW-1133">Transmembrane helix</keyword>
<dbReference type="AlphaFoldDB" id="A0A532V8T9"/>
<keyword evidence="1" id="KW-0472">Membrane</keyword>
<reference evidence="2 3" key="1">
    <citation type="submission" date="2017-06" db="EMBL/GenBank/DDBJ databases">
        <title>Novel microbial phyla capable of carbon fixation and sulfur reduction in deep-sea sediments.</title>
        <authorList>
            <person name="Huang J."/>
            <person name="Baker B."/>
            <person name="Wang Y."/>
        </authorList>
    </citation>
    <scope>NUCLEOTIDE SEQUENCE [LARGE SCALE GENOMIC DNA]</scope>
    <source>
        <strain evidence="2">B3_TA06</strain>
    </source>
</reference>
<feature type="transmembrane region" description="Helical" evidence="1">
    <location>
        <begin position="16"/>
        <end position="34"/>
    </location>
</feature>
<proteinExistence type="predicted"/>
<comment type="caution">
    <text evidence="2">The sequence shown here is derived from an EMBL/GenBank/DDBJ whole genome shotgun (WGS) entry which is preliminary data.</text>
</comment>
<sequence length="256" mass="28962">MGEPSNKTKSVEWVKVLMPLIVVLVTWGLSNVVINKVETNTKAREERQQEEERTRSHDSVVVQAVVEVIKEEKPLSTEELSGLIGMIKDPALREITVKRVALTEDVPEVVEKDLGREVAISALETTEDLGREIETLEEQSVQVIHKRGDEASERTALRIQEILKSKGYICFISDMDVKSYAFLFEGLRLPLLLFQQEAEEFASKVNDLLATEARMKFNLQPIEEIRLPSIPPREREAMGRIELAARLSPCSITIIL</sequence>
<dbReference type="Proteomes" id="UP000317778">
    <property type="component" value="Unassembled WGS sequence"/>
</dbReference>
<name>A0A532V8T9_UNCT6</name>
<evidence type="ECO:0000313" key="3">
    <source>
        <dbReference type="Proteomes" id="UP000317778"/>
    </source>
</evidence>
<organism evidence="2 3">
    <name type="scientific">candidate division TA06 bacterium B3_TA06</name>
    <dbReference type="NCBI Taxonomy" id="2012487"/>
    <lineage>
        <taxon>Bacteria</taxon>
        <taxon>Bacteria division TA06</taxon>
    </lineage>
</organism>
<accession>A0A532V8T9</accession>
<dbReference type="EMBL" id="NJBO01000003">
    <property type="protein sequence ID" value="TKJ43611.1"/>
    <property type="molecule type" value="Genomic_DNA"/>
</dbReference>
<evidence type="ECO:0000256" key="1">
    <source>
        <dbReference type="SAM" id="Phobius"/>
    </source>
</evidence>
<evidence type="ECO:0000313" key="2">
    <source>
        <dbReference type="EMBL" id="TKJ43611.1"/>
    </source>
</evidence>
<protein>
    <submittedName>
        <fullName evidence="2">Uncharacterized protein</fullName>
    </submittedName>
</protein>
<keyword evidence="1" id="KW-0812">Transmembrane</keyword>